<evidence type="ECO:0000256" key="2">
    <source>
        <dbReference type="ARBA" id="ARBA00007357"/>
    </source>
</evidence>
<comment type="subcellular location">
    <subcellularLocation>
        <location evidence="1">Cell membrane</location>
        <topology evidence="1">Single-pass type II membrane protein</topology>
    </subcellularLocation>
</comment>
<dbReference type="InterPro" id="IPR008753">
    <property type="entry name" value="Peptidase_M13_N"/>
</dbReference>
<reference evidence="4" key="1">
    <citation type="submission" date="2021-06" db="EMBL/GenBank/DDBJ databases">
        <authorList>
            <person name="Hodson N. C."/>
            <person name="Mongue J. A."/>
            <person name="Jaron S. K."/>
        </authorList>
    </citation>
    <scope>NUCLEOTIDE SEQUENCE</scope>
</reference>
<evidence type="ECO:0000256" key="1">
    <source>
        <dbReference type="ARBA" id="ARBA00004401"/>
    </source>
</evidence>
<dbReference type="PROSITE" id="PS51885">
    <property type="entry name" value="NEPRILYSIN"/>
    <property type="match status" value="1"/>
</dbReference>
<dbReference type="GO" id="GO:0004222">
    <property type="term" value="F:metalloendopeptidase activity"/>
    <property type="evidence" value="ECO:0007669"/>
    <property type="project" value="InterPro"/>
</dbReference>
<dbReference type="Pfam" id="PF05649">
    <property type="entry name" value="Peptidase_M13_N"/>
    <property type="match status" value="1"/>
</dbReference>
<feature type="domain" description="Peptidase M13 N-terminal" evidence="3">
    <location>
        <begin position="52"/>
        <end position="193"/>
    </location>
</feature>
<gene>
    <name evidence="4" type="ORF">AFUS01_LOCUS44107</name>
</gene>
<dbReference type="OrthoDB" id="6475849at2759"/>
<proteinExistence type="inferred from homology"/>
<evidence type="ECO:0000313" key="5">
    <source>
        <dbReference type="Proteomes" id="UP000708208"/>
    </source>
</evidence>
<accession>A0A8J2LM90</accession>
<evidence type="ECO:0000313" key="4">
    <source>
        <dbReference type="EMBL" id="CAG7834623.1"/>
    </source>
</evidence>
<protein>
    <recommendedName>
        <fullName evidence="3">Peptidase M13 N-terminal domain-containing protein</fullName>
    </recommendedName>
</protein>
<sequence length="233" mass="26184">MPIPEALSDIDHVNAIDDTGLKQKAVQEVCQTPGCVLTAADLIKTMDLGVDPCDNFYQFACGGFIKSTIIPDDKTQMTTFGILNDKLEEQVRILVEEPIQPDEPKPFTLVRNLYQSCMNKSLLAKKGLDPIKEKLKKLGGWPVLEGSQWDPSGFTWKDSVYRFRKHGYSVDYFIDFSVTTDVKNSTYRVIDVARSTRPWTQPGVPHERSPGARSASLCKIPGREERGRGVRVY</sequence>
<dbReference type="PANTHER" id="PTHR11733:SF224">
    <property type="entry name" value="NEPRILYSIN-2"/>
    <property type="match status" value="1"/>
</dbReference>
<evidence type="ECO:0000259" key="3">
    <source>
        <dbReference type="Pfam" id="PF05649"/>
    </source>
</evidence>
<comment type="caution">
    <text evidence="4">The sequence shown here is derived from an EMBL/GenBank/DDBJ whole genome shotgun (WGS) entry which is preliminary data.</text>
</comment>
<keyword evidence="5" id="KW-1185">Reference proteome</keyword>
<dbReference type="AlphaFoldDB" id="A0A8J2LM90"/>
<name>A0A8J2LM90_9HEXA</name>
<dbReference type="PANTHER" id="PTHR11733">
    <property type="entry name" value="ZINC METALLOPROTEASE FAMILY M13 NEPRILYSIN-RELATED"/>
    <property type="match status" value="1"/>
</dbReference>
<dbReference type="InterPro" id="IPR000718">
    <property type="entry name" value="Peptidase_M13"/>
</dbReference>
<dbReference type="GO" id="GO:0016485">
    <property type="term" value="P:protein processing"/>
    <property type="evidence" value="ECO:0007669"/>
    <property type="project" value="TreeGrafter"/>
</dbReference>
<dbReference type="Proteomes" id="UP000708208">
    <property type="component" value="Unassembled WGS sequence"/>
</dbReference>
<dbReference type="EMBL" id="CAJVCH010570306">
    <property type="protein sequence ID" value="CAG7834623.1"/>
    <property type="molecule type" value="Genomic_DNA"/>
</dbReference>
<dbReference type="GO" id="GO:0005886">
    <property type="term" value="C:plasma membrane"/>
    <property type="evidence" value="ECO:0007669"/>
    <property type="project" value="UniProtKB-SubCell"/>
</dbReference>
<organism evidence="4 5">
    <name type="scientific">Allacma fusca</name>
    <dbReference type="NCBI Taxonomy" id="39272"/>
    <lineage>
        <taxon>Eukaryota</taxon>
        <taxon>Metazoa</taxon>
        <taxon>Ecdysozoa</taxon>
        <taxon>Arthropoda</taxon>
        <taxon>Hexapoda</taxon>
        <taxon>Collembola</taxon>
        <taxon>Symphypleona</taxon>
        <taxon>Sminthuridae</taxon>
        <taxon>Allacma</taxon>
    </lineage>
</organism>
<comment type="similarity">
    <text evidence="2">Belongs to the peptidase M13 family.</text>
</comment>